<comment type="subcellular location">
    <subcellularLocation>
        <location evidence="1">Nucleus</location>
    </subcellularLocation>
</comment>
<dbReference type="PROSITE" id="PS51186">
    <property type="entry name" value="GNAT"/>
    <property type="match status" value="1"/>
</dbReference>
<dbReference type="SUPFAM" id="SSF55729">
    <property type="entry name" value="Acyl-CoA N-acyltransferases (Nat)"/>
    <property type="match status" value="1"/>
</dbReference>
<dbReference type="InterPro" id="IPR032308">
    <property type="entry name" value="TDBD"/>
</dbReference>
<feature type="domain" description="N-acetyltransferase" evidence="9">
    <location>
        <begin position="936"/>
        <end position="1084"/>
    </location>
</feature>
<dbReference type="InterPro" id="IPR017956">
    <property type="entry name" value="AT_hook_DNA-bd_motif"/>
</dbReference>
<dbReference type="PANTHER" id="PTHR46309">
    <property type="entry name" value="PHD FINGER PROTEIN 12"/>
    <property type="match status" value="1"/>
</dbReference>
<keyword evidence="3 6" id="KW-0863">Zinc-finger</keyword>
<feature type="non-terminal residue" evidence="10">
    <location>
        <position position="1"/>
    </location>
</feature>
<keyword evidence="5" id="KW-0539">Nucleus</keyword>
<protein>
    <submittedName>
        <fullName evidence="10">Acyl-CoA N-acyltransferase</fullName>
    </submittedName>
</protein>
<dbReference type="GO" id="GO:0003714">
    <property type="term" value="F:transcription corepressor activity"/>
    <property type="evidence" value="ECO:0007669"/>
    <property type="project" value="InterPro"/>
</dbReference>
<feature type="compositionally biased region" description="Basic residues" evidence="7">
    <location>
        <begin position="611"/>
        <end position="628"/>
    </location>
</feature>
<evidence type="ECO:0000256" key="1">
    <source>
        <dbReference type="ARBA" id="ARBA00004123"/>
    </source>
</evidence>
<dbReference type="InterPro" id="IPR000182">
    <property type="entry name" value="GNAT_dom"/>
</dbReference>
<feature type="region of interest" description="Disordered" evidence="7">
    <location>
        <begin position="406"/>
        <end position="443"/>
    </location>
</feature>
<dbReference type="GO" id="GO:0003677">
    <property type="term" value="F:DNA binding"/>
    <property type="evidence" value="ECO:0007669"/>
    <property type="project" value="InterPro"/>
</dbReference>
<evidence type="ECO:0000313" key="10">
    <source>
        <dbReference type="EMBL" id="KVI12454.1"/>
    </source>
</evidence>
<feature type="compositionally biased region" description="Basic and acidic residues" evidence="7">
    <location>
        <begin position="578"/>
        <end position="589"/>
    </location>
</feature>
<dbReference type="Pfam" id="PF23209">
    <property type="entry name" value="IDM1_C"/>
    <property type="match status" value="1"/>
</dbReference>
<dbReference type="Gramene" id="KVI12454">
    <property type="protein sequence ID" value="KVI12454"/>
    <property type="gene ID" value="Ccrd_009151"/>
</dbReference>
<dbReference type="PRINTS" id="PR00929">
    <property type="entry name" value="ATHOOK"/>
</dbReference>
<keyword evidence="2" id="KW-0479">Metal-binding</keyword>
<name>A0A103YNN6_CYNCS</name>
<dbReference type="OMA" id="THWSITK"/>
<feature type="compositionally biased region" description="Low complexity" evidence="7">
    <location>
        <begin position="590"/>
        <end position="603"/>
    </location>
</feature>
<dbReference type="SMART" id="SM00384">
    <property type="entry name" value="AT_hook"/>
    <property type="match status" value="5"/>
</dbReference>
<dbReference type="CDD" id="cd15539">
    <property type="entry name" value="PHD1_AIRE"/>
    <property type="match status" value="1"/>
</dbReference>
<dbReference type="InterPro" id="IPR019787">
    <property type="entry name" value="Znf_PHD-finger"/>
</dbReference>
<feature type="domain" description="PHD-type" evidence="8">
    <location>
        <begin position="758"/>
        <end position="803"/>
    </location>
</feature>
<dbReference type="InterPro" id="IPR013083">
    <property type="entry name" value="Znf_RING/FYVE/PHD"/>
</dbReference>
<dbReference type="GO" id="GO:0005634">
    <property type="term" value="C:nucleus"/>
    <property type="evidence" value="ECO:0007669"/>
    <property type="project" value="UniProtKB-SubCell"/>
</dbReference>
<dbReference type="GO" id="GO:0008270">
    <property type="term" value="F:zinc ion binding"/>
    <property type="evidence" value="ECO:0007669"/>
    <property type="project" value="UniProtKB-KW"/>
</dbReference>
<dbReference type="SMART" id="SM00249">
    <property type="entry name" value="PHD"/>
    <property type="match status" value="1"/>
</dbReference>
<dbReference type="Pfam" id="PF16135">
    <property type="entry name" value="TDBD"/>
    <property type="match status" value="1"/>
</dbReference>
<dbReference type="PROSITE" id="PS50016">
    <property type="entry name" value="ZF_PHD_2"/>
    <property type="match status" value="1"/>
</dbReference>
<dbReference type="AlphaFoldDB" id="A0A103YNN6"/>
<dbReference type="InterPro" id="IPR056511">
    <property type="entry name" value="IDM1_C"/>
</dbReference>
<keyword evidence="4" id="KW-0862">Zinc</keyword>
<dbReference type="Pfam" id="PF22970">
    <property type="entry name" value="DUF7028"/>
    <property type="match status" value="1"/>
</dbReference>
<evidence type="ECO:0000256" key="2">
    <source>
        <dbReference type="ARBA" id="ARBA00022723"/>
    </source>
</evidence>
<dbReference type="Proteomes" id="UP000243975">
    <property type="component" value="Unassembled WGS sequence"/>
</dbReference>
<proteinExistence type="predicted"/>
<keyword evidence="11" id="KW-1185">Reference proteome</keyword>
<dbReference type="GO" id="GO:0006357">
    <property type="term" value="P:regulation of transcription by RNA polymerase II"/>
    <property type="evidence" value="ECO:0007669"/>
    <property type="project" value="TreeGrafter"/>
</dbReference>
<evidence type="ECO:0000256" key="5">
    <source>
        <dbReference type="ARBA" id="ARBA00023242"/>
    </source>
</evidence>
<feature type="region of interest" description="Disordered" evidence="7">
    <location>
        <begin position="546"/>
        <end position="641"/>
    </location>
</feature>
<evidence type="ECO:0000256" key="4">
    <source>
        <dbReference type="ARBA" id="ARBA00022833"/>
    </source>
</evidence>
<dbReference type="InterPro" id="IPR042163">
    <property type="entry name" value="PHF12"/>
</dbReference>
<evidence type="ECO:0000256" key="7">
    <source>
        <dbReference type="SAM" id="MobiDB-lite"/>
    </source>
</evidence>
<dbReference type="PANTHER" id="PTHR46309:SF25">
    <property type="entry name" value="ACYL-COA N-ACYLTRANSFERASE WITH RING_FYVE_PHD-TYPE ZINC FINGER PROTEIN-RELATED"/>
    <property type="match status" value="1"/>
</dbReference>
<evidence type="ECO:0000313" key="11">
    <source>
        <dbReference type="Proteomes" id="UP000243975"/>
    </source>
</evidence>
<evidence type="ECO:0000259" key="8">
    <source>
        <dbReference type="PROSITE" id="PS50016"/>
    </source>
</evidence>
<dbReference type="InterPro" id="IPR011011">
    <property type="entry name" value="Znf_FYVE_PHD"/>
</dbReference>
<dbReference type="SUPFAM" id="SSF57903">
    <property type="entry name" value="FYVE/PHD zinc finger"/>
    <property type="match status" value="1"/>
</dbReference>
<dbReference type="Gene3D" id="3.30.40.10">
    <property type="entry name" value="Zinc/RING finger domain, C3HC4 (zinc finger)"/>
    <property type="match status" value="1"/>
</dbReference>
<evidence type="ECO:0000256" key="6">
    <source>
        <dbReference type="PROSITE-ProRule" id="PRU00146"/>
    </source>
</evidence>
<feature type="compositionally biased region" description="Basic and acidic residues" evidence="7">
    <location>
        <begin position="420"/>
        <end position="440"/>
    </location>
</feature>
<evidence type="ECO:0000256" key="3">
    <source>
        <dbReference type="ARBA" id="ARBA00022771"/>
    </source>
</evidence>
<comment type="caution">
    <text evidence="10">The sequence shown here is derived from an EMBL/GenBank/DDBJ whole genome shotgun (WGS) entry which is preliminary data.</text>
</comment>
<reference evidence="10 11" key="1">
    <citation type="journal article" date="2016" name="Sci. Rep.">
        <title>The genome sequence of the outbreeding globe artichoke constructed de novo incorporating a phase-aware low-pass sequencing strategy of F1 progeny.</title>
        <authorList>
            <person name="Scaglione D."/>
            <person name="Reyes-Chin-Wo S."/>
            <person name="Acquadro A."/>
            <person name="Froenicke L."/>
            <person name="Portis E."/>
            <person name="Beitel C."/>
            <person name="Tirone M."/>
            <person name="Mauro R."/>
            <person name="Lo Monaco A."/>
            <person name="Mauromicale G."/>
            <person name="Faccioli P."/>
            <person name="Cattivelli L."/>
            <person name="Rieseberg L."/>
            <person name="Michelmore R."/>
            <person name="Lanteri S."/>
        </authorList>
    </citation>
    <scope>NUCLEOTIDE SEQUENCE [LARGE SCALE GENOMIC DNA]</scope>
    <source>
        <strain evidence="10">2C</strain>
    </source>
</reference>
<evidence type="ECO:0000259" key="9">
    <source>
        <dbReference type="PROSITE" id="PS51186"/>
    </source>
</evidence>
<organism evidence="10 11">
    <name type="scientific">Cynara cardunculus var. scolymus</name>
    <name type="common">Globe artichoke</name>
    <name type="synonym">Cynara scolymus</name>
    <dbReference type="NCBI Taxonomy" id="59895"/>
    <lineage>
        <taxon>Eukaryota</taxon>
        <taxon>Viridiplantae</taxon>
        <taxon>Streptophyta</taxon>
        <taxon>Embryophyta</taxon>
        <taxon>Tracheophyta</taxon>
        <taxon>Spermatophyta</taxon>
        <taxon>Magnoliopsida</taxon>
        <taxon>eudicotyledons</taxon>
        <taxon>Gunneridae</taxon>
        <taxon>Pentapetalae</taxon>
        <taxon>asterids</taxon>
        <taxon>campanulids</taxon>
        <taxon>Asterales</taxon>
        <taxon>Asteraceae</taxon>
        <taxon>Carduoideae</taxon>
        <taxon>Cardueae</taxon>
        <taxon>Carduinae</taxon>
        <taxon>Cynara</taxon>
    </lineage>
</organism>
<dbReference type="InterPro" id="IPR001965">
    <property type="entry name" value="Znf_PHD"/>
</dbReference>
<dbReference type="InterPro" id="IPR054292">
    <property type="entry name" value="DUF7028"/>
</dbReference>
<sequence length="1106" mass="123845">MRLRSSELSTTEEVKSDSYVENLDAIDEKRSPLKLLVDGIVDKGAKKAENKECVDNAVDDLIVCVKEGNESVLDSGLKENKRSSVLVSGHMPQYKEVMECNNWSEDIEPVSVVDDDNVVLHNSLYDCENAVVSTDGGRGREGEGGWEKKNLGNQTMEETSYDADMMVKLKVDEADEAFTAVDGNCEGTGKRKRGRKRKILVSSECNGNLKSKMEKIEKRGVEISGRVLRSRSMTMSGGVKVADSGLNESVAGFKRKMEAECLDQTELQKAVNESIQMTGRLQKKQKGRGRPPKVQGEAVFKRKIKAECLSQHELQKRRGRPPKTKGEATPLYVVYDDTVSVKLERHGRPPKVQDEELVLEGIQKSEDGDMVMKNLKRRGRPPKKQKRMMVKKTNNQLEVKVVKEGPKIHDKQKGNASEESNDHTMAEDTVKGHNTGKDIVNEPLKSSIGGAERRKKQQLVRDQIVSMLMKAGWTIEYRPRLQREYLDAVYVDPNGGTHWSITKAYRSLKKRSEDGHADSKEVSAFTPIPDEEMSVLFKLITKVRSDKNKKKNKRGKNDCKAKIVFSGEAPPKKKPGKKSKDGIKRKEVHSSAVKLASKSSGVKVKGDKSRQRQPKKSQKGRPSRKPRLVARSSNEGLDQGNDGCTMYSVKRNLLSWMIDLGVIMPGGKVQYGEGRRRSGLSEGMVTCDGIQCSCCNEIMDISSFVSHRGGRLTLALNNIYFQHGSSLLKCLLDSWRKEEESSSIRFNYVDINGDDPNDDTCNICGDGGDLTCCDGCPSTFHHSCLDIKSFPSGDWHCIYCSCKFCGLAAGGASQMDDSHHAFNSEMLSCCLCEEKCMQSDFVIKDNNDVHQLCLQEEDAINADSSHLSFCGRKCQELFEQLQTYLGVKFELDEGYSWTLLHRSDVSQDSTFLDDPLKVECNSKLALAFAVMDECFVPIMDERSGVNTIHNVFFMICRLPDSVCSNLRLKWRSRSNFRRLNYSGFFTAILEKGDELVSAASIRIHGHRLAEMPFIGTRHMYRRQGMCRRLLDAIENALSCLGVGELVIPAIPELFKTWTKVFGFKPLEESKRRAMKGMSMMVFPGTDMLHKPLLSNQFADQNLGSAA</sequence>
<dbReference type="EMBL" id="LEKV01000001">
    <property type="protein sequence ID" value="KVI12454.1"/>
    <property type="molecule type" value="Genomic_DNA"/>
</dbReference>
<dbReference type="CDD" id="cd04301">
    <property type="entry name" value="NAT_SF"/>
    <property type="match status" value="1"/>
</dbReference>
<dbReference type="GO" id="GO:0016747">
    <property type="term" value="F:acyltransferase activity, transferring groups other than amino-acyl groups"/>
    <property type="evidence" value="ECO:0007669"/>
    <property type="project" value="InterPro"/>
</dbReference>
<dbReference type="InterPro" id="IPR016181">
    <property type="entry name" value="Acyl_CoA_acyltransferase"/>
</dbReference>
<gene>
    <name evidence="10" type="ORF">Ccrd_009151</name>
</gene>
<accession>A0A103YNN6</accession>